<dbReference type="eggNOG" id="COG1841">
    <property type="taxonomic scope" value="Bacteria"/>
</dbReference>
<evidence type="ECO:0000259" key="6">
    <source>
        <dbReference type="Pfam" id="PF00327"/>
    </source>
</evidence>
<dbReference type="InterPro" id="IPR005996">
    <property type="entry name" value="Ribosomal_uL30_bac-type"/>
</dbReference>
<comment type="similarity">
    <text evidence="1 5">Belongs to the universal ribosomal protein uL30 family.</text>
</comment>
<keyword evidence="3 5" id="KW-0689">Ribosomal protein</keyword>
<dbReference type="HAMAP" id="MF_01371_B">
    <property type="entry name" value="Ribosomal_uL30_B"/>
    <property type="match status" value="1"/>
</dbReference>
<keyword evidence="4 5" id="KW-0687">Ribonucleoprotein</keyword>
<dbReference type="SUPFAM" id="SSF55129">
    <property type="entry name" value="Ribosomal protein L30p/L7e"/>
    <property type="match status" value="1"/>
</dbReference>
<dbReference type="InterPro" id="IPR036919">
    <property type="entry name" value="Ribo_uL30_ferredoxin-like_sf"/>
</dbReference>
<gene>
    <name evidence="5" type="primary">rpmD</name>
    <name evidence="7" type="ORF">HMPREF9698_00852</name>
</gene>
<dbReference type="GO" id="GO:0022625">
    <property type="term" value="C:cytosolic large ribosomal subunit"/>
    <property type="evidence" value="ECO:0007669"/>
    <property type="project" value="TreeGrafter"/>
</dbReference>
<comment type="caution">
    <text evidence="7">The sequence shown here is derived from an EMBL/GenBank/DDBJ whole genome shotgun (WGS) entry which is preliminary data.</text>
</comment>
<dbReference type="NCBIfam" id="TIGR01308">
    <property type="entry name" value="rpmD_bact"/>
    <property type="match status" value="1"/>
</dbReference>
<evidence type="ECO:0000313" key="8">
    <source>
        <dbReference type="Proteomes" id="UP000009875"/>
    </source>
</evidence>
<feature type="domain" description="Large ribosomal subunit protein uL30-like ferredoxin-like fold" evidence="6">
    <location>
        <begin position="8"/>
        <end position="57"/>
    </location>
</feature>
<dbReference type="GO" id="GO:0003735">
    <property type="term" value="F:structural constituent of ribosome"/>
    <property type="evidence" value="ECO:0007669"/>
    <property type="project" value="InterPro"/>
</dbReference>
<comment type="subunit">
    <text evidence="2 5">Part of the 50S ribosomal subunit.</text>
</comment>
<evidence type="ECO:0000313" key="7">
    <source>
        <dbReference type="EMBL" id="EKU93557.1"/>
    </source>
</evidence>
<name>K9ERK2_9LACT</name>
<dbReference type="InterPro" id="IPR016082">
    <property type="entry name" value="Ribosomal_uL30_ferredoxin-like"/>
</dbReference>
<keyword evidence="8" id="KW-1185">Reference proteome</keyword>
<dbReference type="HOGENOM" id="CLU_131047_2_1_9"/>
<dbReference type="CDD" id="cd01658">
    <property type="entry name" value="Ribosomal_L30"/>
    <property type="match status" value="1"/>
</dbReference>
<dbReference type="PANTHER" id="PTHR15892">
    <property type="entry name" value="MITOCHONDRIAL RIBOSOMAL PROTEIN L30"/>
    <property type="match status" value="1"/>
</dbReference>
<evidence type="ECO:0000256" key="4">
    <source>
        <dbReference type="ARBA" id="ARBA00023274"/>
    </source>
</evidence>
<dbReference type="Pfam" id="PF00327">
    <property type="entry name" value="Ribosomal_L30"/>
    <property type="match status" value="1"/>
</dbReference>
<dbReference type="Proteomes" id="UP000009875">
    <property type="component" value="Unassembled WGS sequence"/>
</dbReference>
<evidence type="ECO:0000256" key="3">
    <source>
        <dbReference type="ARBA" id="ARBA00022980"/>
    </source>
</evidence>
<dbReference type="Gene3D" id="3.30.1390.20">
    <property type="entry name" value="Ribosomal protein L30, ferredoxin-like fold domain"/>
    <property type="match status" value="1"/>
</dbReference>
<evidence type="ECO:0000256" key="1">
    <source>
        <dbReference type="ARBA" id="ARBA00007594"/>
    </source>
</evidence>
<dbReference type="STRING" id="883081.HMPREF9698_00852"/>
<dbReference type="EMBL" id="AGXA01000018">
    <property type="protein sequence ID" value="EKU93557.1"/>
    <property type="molecule type" value="Genomic_DNA"/>
</dbReference>
<organism evidence="7 8">
    <name type="scientific">Alloiococcus otitis ATCC 51267</name>
    <dbReference type="NCBI Taxonomy" id="883081"/>
    <lineage>
        <taxon>Bacteria</taxon>
        <taxon>Bacillati</taxon>
        <taxon>Bacillota</taxon>
        <taxon>Bacilli</taxon>
        <taxon>Lactobacillales</taxon>
        <taxon>Carnobacteriaceae</taxon>
        <taxon>Alloiococcus</taxon>
    </lineage>
</organism>
<reference evidence="7 8" key="1">
    <citation type="submission" date="2012-09" db="EMBL/GenBank/DDBJ databases">
        <title>The Genome Sequence of Alloiococcus otitis ATCC 51267.</title>
        <authorList>
            <consortium name="The Broad Institute Genome Sequencing Platform"/>
            <person name="Earl A."/>
            <person name="Ward D."/>
            <person name="Feldgarden M."/>
            <person name="Gevers D."/>
            <person name="Huys G."/>
            <person name="Walker B."/>
            <person name="Young S.K."/>
            <person name="Zeng Q."/>
            <person name="Gargeya S."/>
            <person name="Fitzgerald M."/>
            <person name="Haas B."/>
            <person name="Abouelleil A."/>
            <person name="Alvarado L."/>
            <person name="Arachchi H.M."/>
            <person name="Berlin A.M."/>
            <person name="Chapman S.B."/>
            <person name="Goldberg J."/>
            <person name="Griggs A."/>
            <person name="Gujja S."/>
            <person name="Hansen M."/>
            <person name="Howarth C."/>
            <person name="Imamovic A."/>
            <person name="Larimer J."/>
            <person name="McCowen C."/>
            <person name="Montmayeur A."/>
            <person name="Murphy C."/>
            <person name="Neiman D."/>
            <person name="Pearson M."/>
            <person name="Priest M."/>
            <person name="Roberts A."/>
            <person name="Saif S."/>
            <person name="Shea T."/>
            <person name="Sisk P."/>
            <person name="Sykes S."/>
            <person name="Wortman J."/>
            <person name="Nusbaum C."/>
            <person name="Birren B."/>
        </authorList>
    </citation>
    <scope>NUCLEOTIDE SEQUENCE [LARGE SCALE GENOMIC DNA]</scope>
    <source>
        <strain evidence="7 8">ATCC 51267</strain>
    </source>
</reference>
<dbReference type="AlphaFoldDB" id="K9ERK2"/>
<evidence type="ECO:0000256" key="2">
    <source>
        <dbReference type="ARBA" id="ARBA00011838"/>
    </source>
</evidence>
<proteinExistence type="inferred from homology"/>
<dbReference type="PIRSF" id="PIRSF002211">
    <property type="entry name" value="Ribosomal_L30_bac-type"/>
    <property type="match status" value="1"/>
</dbReference>
<dbReference type="PANTHER" id="PTHR15892:SF2">
    <property type="entry name" value="LARGE RIBOSOMAL SUBUNIT PROTEIN UL30M"/>
    <property type="match status" value="1"/>
</dbReference>
<evidence type="ECO:0000256" key="5">
    <source>
        <dbReference type="HAMAP-Rule" id="MF_01371"/>
    </source>
</evidence>
<protein>
    <recommendedName>
        <fullName evidence="5">Large ribosomal subunit protein uL30</fullName>
    </recommendedName>
</protein>
<dbReference type="PATRIC" id="fig|883081.3.peg.849"/>
<dbReference type="GO" id="GO:0006412">
    <property type="term" value="P:translation"/>
    <property type="evidence" value="ECO:0007669"/>
    <property type="project" value="UniProtKB-UniRule"/>
</dbReference>
<sequence>MDTLANLEITLKRSLIGRPQNQHKIIKALGLGKVNSSVIRPDNEAVRGAIKHVDHLVEVKEVN</sequence>
<accession>K9ERK2</accession>